<evidence type="ECO:0000313" key="2">
    <source>
        <dbReference type="Proteomes" id="UP000202419"/>
    </source>
</evidence>
<proteinExistence type="predicted"/>
<accession>A7IWN1</accession>
<dbReference type="Proteomes" id="UP000202419">
    <property type="component" value="Segment"/>
</dbReference>
<dbReference type="KEGG" id="vg:5659391"/>
<organism evidence="1 2">
    <name type="scientific">Paramecium bursaria Chlorella virus NY2A</name>
    <name type="common">PBCV-NY2A</name>
    <dbReference type="NCBI Taxonomy" id="46021"/>
    <lineage>
        <taxon>Viruses</taxon>
        <taxon>Varidnaviria</taxon>
        <taxon>Bamfordvirae</taxon>
        <taxon>Nucleocytoviricota</taxon>
        <taxon>Megaviricetes</taxon>
        <taxon>Algavirales</taxon>
        <taxon>Phycodnaviridae</taxon>
        <taxon>Chlorovirus</taxon>
        <taxon>Chlorovirus americanus</taxon>
    </lineage>
</organism>
<reference evidence="1 2" key="1">
    <citation type="journal article" date="2007" name="Virology">
        <title>Sequence and annotation of the 369-kb NY-2A and the 345-kb AR158 viruses that infect Chlorella NC64A.</title>
        <authorList>
            <person name="Fitzgerald L.A."/>
            <person name="Graves M.V."/>
            <person name="Li X."/>
            <person name="Feldblyum T."/>
            <person name="Nierman W.C."/>
            <person name="Van Etten J.L."/>
        </authorList>
    </citation>
    <scope>NUCLEOTIDE SEQUENCE [LARGE SCALE GENOMIC DNA]</scope>
    <source>
        <strain evidence="1 2">NY-2A</strain>
    </source>
</reference>
<organismHost>
    <name type="scientific">Chlorella</name>
    <dbReference type="NCBI Taxonomy" id="3071"/>
</organismHost>
<gene>
    <name evidence="1" type="primary">b356R</name>
    <name evidence="1" type="ORF">NY2A_b356R</name>
</gene>
<dbReference type="GeneID" id="5659391"/>
<evidence type="ECO:0000313" key="1">
    <source>
        <dbReference type="EMBL" id="ABT14755.1"/>
    </source>
</evidence>
<dbReference type="EMBL" id="DQ491002">
    <property type="protein sequence ID" value="ABT14755.1"/>
    <property type="molecule type" value="Genomic_DNA"/>
</dbReference>
<keyword evidence="2" id="KW-1185">Reference proteome</keyword>
<name>A7IWN1_PBCVN</name>
<sequence length="201" mass="23987">MAHDTSRVAQFHEFVGGTKRDFIVTRHQVIFPSLDEFLVEWMIMWFQNPCIGKHFRQERHHDESDSVDQSFWQLIHRRNQESVTCVFFDFQHFGSHCPAHGRPSDKNRHVPEYFIFFDFLHEILGDRNDLLEIYFESFTATMTMSRIIESSNIDTIACEWFQHMLKIVHCITSEPVKINKRSDCIISRYEVLINSDYSHIL</sequence>
<protein>
    <submittedName>
        <fullName evidence="1">Uncharacterized protein b356R</fullName>
    </submittedName>
</protein>
<dbReference type="RefSeq" id="YP_001497552.1">
    <property type="nucleotide sequence ID" value="NC_009898.1"/>
</dbReference>
<dbReference type="OrthoDB" id="38788at10239"/>